<feature type="transmembrane region" description="Helical" evidence="1">
    <location>
        <begin position="30"/>
        <end position="47"/>
    </location>
</feature>
<evidence type="ECO:0000313" key="4">
    <source>
        <dbReference type="Proteomes" id="UP000649799"/>
    </source>
</evidence>
<protein>
    <submittedName>
        <fullName evidence="3">Lytic transglycosylase domain-containing protein</fullName>
    </submittedName>
</protein>
<accession>A0ABX0H0T1</accession>
<gene>
    <name evidence="3" type="ORF">G9Q97_00920</name>
</gene>
<comment type="caution">
    <text evidence="3">The sequence shown here is derived from an EMBL/GenBank/DDBJ whole genome shotgun (WGS) entry which is preliminary data.</text>
</comment>
<feature type="domain" description="Transglycosylase SLT" evidence="2">
    <location>
        <begin position="131"/>
        <end position="235"/>
    </location>
</feature>
<keyword evidence="1" id="KW-0472">Membrane</keyword>
<dbReference type="SUPFAM" id="SSF53955">
    <property type="entry name" value="Lysozyme-like"/>
    <property type="match status" value="1"/>
</dbReference>
<keyword evidence="4" id="KW-1185">Reference proteome</keyword>
<dbReference type="CDD" id="cd16894">
    <property type="entry name" value="MltD-like"/>
    <property type="match status" value="1"/>
</dbReference>
<evidence type="ECO:0000313" key="3">
    <source>
        <dbReference type="EMBL" id="NHE55371.1"/>
    </source>
</evidence>
<name>A0ABX0H0T1_9BACT</name>
<dbReference type="InterPro" id="IPR023346">
    <property type="entry name" value="Lysozyme-like_dom_sf"/>
</dbReference>
<evidence type="ECO:0000256" key="1">
    <source>
        <dbReference type="SAM" id="Phobius"/>
    </source>
</evidence>
<sequence>MKRWPLLTIFTANIFYLQIISHLDSKHITYLYILIVVQFVLIGYLWLKPSGGKVDLDTAHSQSAEVRKSQPAHVPRVRIFDLPDAPEFAGEKVPMDDPEVYERYEREVYVNAYWESNTLLMMKRAGKFFPFIEQTLKENGIPEDFKYVALIESGLMNVTSPAGAKGFWQFMKGTAGDFGLEVSRDVDERYHFEKSTLAACKYLRASFGKFGNWTSVAASYNMGIAGITRRKNQQLSPDYYDLYLNEETSRYLFRALALKEIFENPGKYGFELQQDDLYALPSLREVEISESISNLAEWAQDHNSNYKEVKIYNPWLINRQLNVRKGRNYIIKLPV</sequence>
<evidence type="ECO:0000259" key="2">
    <source>
        <dbReference type="Pfam" id="PF01464"/>
    </source>
</evidence>
<dbReference type="InterPro" id="IPR008258">
    <property type="entry name" value="Transglycosylase_SLT_dom_1"/>
</dbReference>
<proteinExistence type="predicted"/>
<organism evidence="3 4">
    <name type="scientific">Cyclobacterium plantarum</name>
    <dbReference type="NCBI Taxonomy" id="2716263"/>
    <lineage>
        <taxon>Bacteria</taxon>
        <taxon>Pseudomonadati</taxon>
        <taxon>Bacteroidota</taxon>
        <taxon>Cytophagia</taxon>
        <taxon>Cytophagales</taxon>
        <taxon>Cyclobacteriaceae</taxon>
        <taxon>Cyclobacterium</taxon>
    </lineage>
</organism>
<keyword evidence="1" id="KW-1133">Transmembrane helix</keyword>
<keyword evidence="1" id="KW-0812">Transmembrane</keyword>
<dbReference type="Proteomes" id="UP000649799">
    <property type="component" value="Unassembled WGS sequence"/>
</dbReference>
<dbReference type="Pfam" id="PF01464">
    <property type="entry name" value="SLT"/>
    <property type="match status" value="1"/>
</dbReference>
<feature type="transmembrane region" description="Helical" evidence="1">
    <location>
        <begin position="6"/>
        <end position="23"/>
    </location>
</feature>
<dbReference type="Gene3D" id="1.10.530.10">
    <property type="match status" value="1"/>
</dbReference>
<reference evidence="3 4" key="1">
    <citation type="submission" date="2020-03" db="EMBL/GenBank/DDBJ databases">
        <title>Cyclobacterium plantarum sp. nov., a marine bacterium isolated from a coastal-marine wetland.</title>
        <authorList>
            <person name="Sanchez-Porro C."/>
            <person name="Ventosa A."/>
            <person name="Amoozegar M."/>
        </authorList>
    </citation>
    <scope>NUCLEOTIDE SEQUENCE [LARGE SCALE GENOMIC DNA]</scope>
    <source>
        <strain evidence="3 4">GBPx2</strain>
    </source>
</reference>
<dbReference type="EMBL" id="JAANYN010000001">
    <property type="protein sequence ID" value="NHE55371.1"/>
    <property type="molecule type" value="Genomic_DNA"/>
</dbReference>